<protein>
    <submittedName>
        <fullName evidence="1">Uncharacterized protein</fullName>
    </submittedName>
</protein>
<reference evidence="1 2" key="1">
    <citation type="submission" date="2021-05" db="EMBL/GenBank/DDBJ databases">
        <authorList>
            <person name="Alagappan S."/>
            <person name="Huber N."/>
            <person name="Angle L.E."/>
            <person name="Beckman N.B."/>
            <person name="Mazivanhanga P.R."/>
            <person name="Xu Z."/>
            <person name="Ghazi H.R."/>
            <person name="Miller M."/>
            <person name="Warner J.K."/>
            <person name="Sabetta M.E."/>
            <person name="Breitenberger C.A."/>
            <person name="Daniels C.J."/>
            <person name="Ball S.L."/>
            <person name="Garlena R.A."/>
            <person name="Russell D.A."/>
            <person name="Jacobs-Sera D."/>
            <person name="Hatfull G.F."/>
        </authorList>
    </citation>
    <scope>NUCLEOTIDE SEQUENCE [LARGE SCALE GENOMIC DNA]</scope>
</reference>
<gene>
    <name evidence="1" type="primary">95</name>
    <name evidence="1" type="ORF">SEA_KARDESAI_95</name>
</gene>
<dbReference type="EMBL" id="MZ209300">
    <property type="protein sequence ID" value="QXO13002.1"/>
    <property type="molecule type" value="Genomic_DNA"/>
</dbReference>
<dbReference type="KEGG" id="vg:77942880"/>
<dbReference type="GeneID" id="77942880"/>
<evidence type="ECO:0000313" key="2">
    <source>
        <dbReference type="Proteomes" id="UP000828882"/>
    </source>
</evidence>
<dbReference type="RefSeq" id="YP_010666774.1">
    <property type="nucleotide sequence ID" value="NC_070945.1"/>
</dbReference>
<name>A0AAE7SSE2_9CAUD</name>
<proteinExistence type="predicted"/>
<evidence type="ECO:0000313" key="1">
    <source>
        <dbReference type="EMBL" id="QXO13002.1"/>
    </source>
</evidence>
<keyword evidence="2" id="KW-1185">Reference proteome</keyword>
<accession>A0AAE7SSE2</accession>
<organism evidence="1 2">
    <name type="scientific">Arthrobacter phage Kardesai</name>
    <dbReference type="NCBI Taxonomy" id="2859474"/>
    <lineage>
        <taxon>Viruses</taxon>
        <taxon>Duplodnaviria</taxon>
        <taxon>Heunggongvirae</taxon>
        <taxon>Uroviricota</taxon>
        <taxon>Caudoviricetes</taxon>
        <taxon>Mudcatvirus</taxon>
        <taxon>Mudcatvirus kardesai</taxon>
    </lineage>
</organism>
<sequence length="87" mass="9760">MGEFAKVTITIEQDDSVLTVVIPKADCINFNEITWPPATVDEHPIGYPLITETSFDMHLVAKYDKVTDMILSKERKPIENSGQNTAH</sequence>
<dbReference type="Proteomes" id="UP000828882">
    <property type="component" value="Segment"/>
</dbReference>